<protein>
    <submittedName>
        <fullName evidence="1">Uncharacterized protein</fullName>
    </submittedName>
</protein>
<gene>
    <name evidence="1" type="ORF">BDN71DRAFT_1441656</name>
</gene>
<comment type="caution">
    <text evidence="1">The sequence shown here is derived from an EMBL/GenBank/DDBJ whole genome shotgun (WGS) entry which is preliminary data.</text>
</comment>
<organism evidence="1 2">
    <name type="scientific">Pleurotus eryngii</name>
    <name type="common">Boletus of the steppes</name>
    <dbReference type="NCBI Taxonomy" id="5323"/>
    <lineage>
        <taxon>Eukaryota</taxon>
        <taxon>Fungi</taxon>
        <taxon>Dikarya</taxon>
        <taxon>Basidiomycota</taxon>
        <taxon>Agaricomycotina</taxon>
        <taxon>Agaricomycetes</taxon>
        <taxon>Agaricomycetidae</taxon>
        <taxon>Agaricales</taxon>
        <taxon>Pleurotineae</taxon>
        <taxon>Pleurotaceae</taxon>
        <taxon>Pleurotus</taxon>
    </lineage>
</organism>
<accession>A0A9P6A4Q4</accession>
<name>A0A9P6A4Q4_PLEER</name>
<evidence type="ECO:0000313" key="1">
    <source>
        <dbReference type="EMBL" id="KAF9499534.1"/>
    </source>
</evidence>
<dbReference type="OrthoDB" id="2846734at2759"/>
<dbReference type="AlphaFoldDB" id="A0A9P6A4Q4"/>
<dbReference type="Proteomes" id="UP000807025">
    <property type="component" value="Unassembled WGS sequence"/>
</dbReference>
<reference evidence="1" key="1">
    <citation type="submission" date="2020-11" db="EMBL/GenBank/DDBJ databases">
        <authorList>
            <consortium name="DOE Joint Genome Institute"/>
            <person name="Ahrendt S."/>
            <person name="Riley R."/>
            <person name="Andreopoulos W."/>
            <person name="Labutti K."/>
            <person name="Pangilinan J."/>
            <person name="Ruiz-Duenas F.J."/>
            <person name="Barrasa J.M."/>
            <person name="Sanchez-Garcia M."/>
            <person name="Camarero S."/>
            <person name="Miyauchi S."/>
            <person name="Serrano A."/>
            <person name="Linde D."/>
            <person name="Babiker R."/>
            <person name="Drula E."/>
            <person name="Ayuso-Fernandez I."/>
            <person name="Pacheco R."/>
            <person name="Padilla G."/>
            <person name="Ferreira P."/>
            <person name="Barriuso J."/>
            <person name="Kellner H."/>
            <person name="Castanera R."/>
            <person name="Alfaro M."/>
            <person name="Ramirez L."/>
            <person name="Pisabarro A.G."/>
            <person name="Kuo A."/>
            <person name="Tritt A."/>
            <person name="Lipzen A."/>
            <person name="He G."/>
            <person name="Yan M."/>
            <person name="Ng V."/>
            <person name="Cullen D."/>
            <person name="Martin F."/>
            <person name="Rosso M.-N."/>
            <person name="Henrissat B."/>
            <person name="Hibbett D."/>
            <person name="Martinez A.T."/>
            <person name="Grigoriev I.V."/>
        </authorList>
    </citation>
    <scope>NUCLEOTIDE SEQUENCE</scope>
    <source>
        <strain evidence="1">ATCC 90797</strain>
    </source>
</reference>
<keyword evidence="2" id="KW-1185">Reference proteome</keyword>
<sequence>MPYNVTIQQEAQYALSLGNEAVEDDFHATYTSVLTEWFPTSLGYVIDHQKLGPGGKPEYIVVRHAGIARNPLLIVELKRPSKYNDAGKQEVMDDLVEYIEGRFDLTQYNTIYGLGGIGLRWMVCKMVKNGRHDPEDVEKWTDDITSDLSYLS</sequence>
<evidence type="ECO:0000313" key="2">
    <source>
        <dbReference type="Proteomes" id="UP000807025"/>
    </source>
</evidence>
<proteinExistence type="predicted"/>
<dbReference type="EMBL" id="MU154531">
    <property type="protein sequence ID" value="KAF9499534.1"/>
    <property type="molecule type" value="Genomic_DNA"/>
</dbReference>